<feature type="transmembrane region" description="Helical" evidence="7">
    <location>
        <begin position="333"/>
        <end position="353"/>
    </location>
</feature>
<feature type="transmembrane region" description="Helical" evidence="7">
    <location>
        <begin position="12"/>
        <end position="32"/>
    </location>
</feature>
<dbReference type="GO" id="GO:0015212">
    <property type="term" value="F:cytidine transmembrane transporter activity"/>
    <property type="evidence" value="ECO:0007669"/>
    <property type="project" value="TreeGrafter"/>
</dbReference>
<evidence type="ECO:0000256" key="6">
    <source>
        <dbReference type="ARBA" id="ARBA00023136"/>
    </source>
</evidence>
<evidence type="ECO:0000256" key="3">
    <source>
        <dbReference type="ARBA" id="ARBA00022475"/>
    </source>
</evidence>
<dbReference type="InterPro" id="IPR036259">
    <property type="entry name" value="MFS_trans_sf"/>
</dbReference>
<dbReference type="PANTHER" id="PTHR23522:SF4">
    <property type="entry name" value="NUCLEOSIDE PERMEASE NUPG-RELATED"/>
    <property type="match status" value="1"/>
</dbReference>
<reference evidence="8 9" key="1">
    <citation type="submission" date="2019-02" db="EMBL/GenBank/DDBJ databases">
        <title>Deep-cultivation of Planctomycetes and their phenomic and genomic characterization uncovers novel biology.</title>
        <authorList>
            <person name="Wiegand S."/>
            <person name="Jogler M."/>
            <person name="Boedeker C."/>
            <person name="Pinto D."/>
            <person name="Vollmers J."/>
            <person name="Rivas-Marin E."/>
            <person name="Kohn T."/>
            <person name="Peeters S.H."/>
            <person name="Heuer A."/>
            <person name="Rast P."/>
            <person name="Oberbeckmann S."/>
            <person name="Bunk B."/>
            <person name="Jeske O."/>
            <person name="Meyerdierks A."/>
            <person name="Storesund J.E."/>
            <person name="Kallscheuer N."/>
            <person name="Luecker S."/>
            <person name="Lage O.M."/>
            <person name="Pohl T."/>
            <person name="Merkel B.J."/>
            <person name="Hornburger P."/>
            <person name="Mueller R.-W."/>
            <person name="Bruemmer F."/>
            <person name="Labrenz M."/>
            <person name="Spormann A.M."/>
            <person name="Op den Camp H."/>
            <person name="Overmann J."/>
            <person name="Amann R."/>
            <person name="Jetten M.S.M."/>
            <person name="Mascher T."/>
            <person name="Medema M.H."/>
            <person name="Devos D.P."/>
            <person name="Kaster A.-K."/>
            <person name="Ovreas L."/>
            <person name="Rohde M."/>
            <person name="Galperin M.Y."/>
            <person name="Jogler C."/>
        </authorList>
    </citation>
    <scope>NUCLEOTIDE SEQUENCE [LARGE SCALE GENOMIC DNA]</scope>
    <source>
        <strain evidence="8 9">Pla85_3_4</strain>
    </source>
</reference>
<protein>
    <submittedName>
        <fullName evidence="8">Nucleoside transporter YegT</fullName>
    </submittedName>
</protein>
<evidence type="ECO:0000256" key="4">
    <source>
        <dbReference type="ARBA" id="ARBA00022692"/>
    </source>
</evidence>
<accession>A0A518DY37</accession>
<dbReference type="AlphaFoldDB" id="A0A518DY37"/>
<keyword evidence="4 7" id="KW-0812">Transmembrane</keyword>
<feature type="transmembrane region" description="Helical" evidence="7">
    <location>
        <begin position="100"/>
        <end position="123"/>
    </location>
</feature>
<sequence>MNSAYGRLCIMMFLQYFAWGVWFVTLGSFIVFNAGENAWFTDNFVGAAYSTSAIAGMISPFFVGMIADRFFSTQWVLAVLHLVGAALLLALSMITNQGVFYWVMLAFFLCYMPTLALTNSISFHHLAEPAKQFPYVRVLGTIGWIVAGIVTGGLLVGGSLFEEITATEAALKKANAAAGIAGVSDKEMPAAEKLAAAEKWLASDAQPEVHAELETRIAELKKHVAKDVELEPVSVPSLIVAPNELWNATGHPGRMSELSLANLSGFRLFNLRLFGVGTGMETTTLPMQLGSFAMLLLGLFCVTLPHTPPGRQGEKIRIGDVLGLDALAMLKRWPFLVFIIGSFLVTIPLQFYYSFANPFLNDNGMTAAAAKMTLGQMSEIIFMLLMPFFFLRLGVKYMLLIGMLAWAVRYLCFAYGFEHGMWMIYVGILLHGICYDFFFVTGQIYVDNEAGPANRGAAQGFIAFVTLGVGGFIGANLSGIVYATLKQSEFAIGNTVLFSFPPVESLWTVYWLIPAVFSAVLMVLFAVTFFDKIKDPKAAIQGETVPQDPPA</sequence>
<dbReference type="RefSeq" id="WP_145055370.1">
    <property type="nucleotide sequence ID" value="NZ_CP036433.1"/>
</dbReference>
<feature type="transmembrane region" description="Helical" evidence="7">
    <location>
        <begin position="135"/>
        <end position="156"/>
    </location>
</feature>
<dbReference type="GO" id="GO:0005886">
    <property type="term" value="C:plasma membrane"/>
    <property type="evidence" value="ECO:0007669"/>
    <property type="project" value="UniProtKB-SubCell"/>
</dbReference>
<organism evidence="8 9">
    <name type="scientific">Lignipirellula cremea</name>
    <dbReference type="NCBI Taxonomy" id="2528010"/>
    <lineage>
        <taxon>Bacteria</taxon>
        <taxon>Pseudomonadati</taxon>
        <taxon>Planctomycetota</taxon>
        <taxon>Planctomycetia</taxon>
        <taxon>Pirellulales</taxon>
        <taxon>Pirellulaceae</taxon>
        <taxon>Lignipirellula</taxon>
    </lineage>
</organism>
<feature type="transmembrane region" description="Helical" evidence="7">
    <location>
        <begin position="75"/>
        <end position="94"/>
    </location>
</feature>
<dbReference type="KEGG" id="lcre:Pla8534_45830"/>
<name>A0A518DY37_9BACT</name>
<feature type="transmembrane region" description="Helical" evidence="7">
    <location>
        <begin position="44"/>
        <end position="63"/>
    </location>
</feature>
<dbReference type="EMBL" id="CP036433">
    <property type="protein sequence ID" value="QDU96762.1"/>
    <property type="molecule type" value="Genomic_DNA"/>
</dbReference>
<evidence type="ECO:0000256" key="7">
    <source>
        <dbReference type="SAM" id="Phobius"/>
    </source>
</evidence>
<dbReference type="PANTHER" id="PTHR23522">
    <property type="entry name" value="BLL5896 PROTEIN"/>
    <property type="match status" value="1"/>
</dbReference>
<keyword evidence="5 7" id="KW-1133">Transmembrane helix</keyword>
<feature type="transmembrane region" description="Helical" evidence="7">
    <location>
        <begin position="505"/>
        <end position="530"/>
    </location>
</feature>
<feature type="transmembrane region" description="Helical" evidence="7">
    <location>
        <begin position="397"/>
        <end position="416"/>
    </location>
</feature>
<keyword evidence="2" id="KW-0813">Transport</keyword>
<dbReference type="Proteomes" id="UP000317648">
    <property type="component" value="Chromosome"/>
</dbReference>
<dbReference type="Pfam" id="PF03825">
    <property type="entry name" value="Nuc_H_symport"/>
    <property type="match status" value="2"/>
</dbReference>
<evidence type="ECO:0000313" key="8">
    <source>
        <dbReference type="EMBL" id="QDU96762.1"/>
    </source>
</evidence>
<keyword evidence="3" id="KW-1003">Cell membrane</keyword>
<feature type="transmembrane region" description="Helical" evidence="7">
    <location>
        <begin position="373"/>
        <end position="390"/>
    </location>
</feature>
<evidence type="ECO:0000256" key="5">
    <source>
        <dbReference type="ARBA" id="ARBA00022989"/>
    </source>
</evidence>
<evidence type="ECO:0000313" key="9">
    <source>
        <dbReference type="Proteomes" id="UP000317648"/>
    </source>
</evidence>
<dbReference type="Gene3D" id="1.20.1250.20">
    <property type="entry name" value="MFS general substrate transporter like domains"/>
    <property type="match status" value="2"/>
</dbReference>
<keyword evidence="9" id="KW-1185">Reference proteome</keyword>
<dbReference type="OrthoDB" id="9783013at2"/>
<dbReference type="SUPFAM" id="SSF103473">
    <property type="entry name" value="MFS general substrate transporter"/>
    <property type="match status" value="2"/>
</dbReference>
<dbReference type="InterPro" id="IPR004740">
    <property type="entry name" value="Nuc_H_symport"/>
</dbReference>
<comment type="subcellular location">
    <subcellularLocation>
        <location evidence="1">Cell membrane</location>
        <topology evidence="1">Multi-pass membrane protein</topology>
    </subcellularLocation>
</comment>
<feature type="transmembrane region" description="Helical" evidence="7">
    <location>
        <begin position="461"/>
        <end position="485"/>
    </location>
</feature>
<dbReference type="GO" id="GO:0015213">
    <property type="term" value="F:uridine transmembrane transporter activity"/>
    <property type="evidence" value="ECO:0007669"/>
    <property type="project" value="TreeGrafter"/>
</dbReference>
<feature type="transmembrane region" description="Helical" evidence="7">
    <location>
        <begin position="422"/>
        <end position="440"/>
    </location>
</feature>
<evidence type="ECO:0000256" key="2">
    <source>
        <dbReference type="ARBA" id="ARBA00022448"/>
    </source>
</evidence>
<keyword evidence="6 7" id="KW-0472">Membrane</keyword>
<gene>
    <name evidence="8" type="primary">yegT</name>
    <name evidence="8" type="ORF">Pla8534_45830</name>
</gene>
<evidence type="ECO:0000256" key="1">
    <source>
        <dbReference type="ARBA" id="ARBA00004651"/>
    </source>
</evidence>
<proteinExistence type="predicted"/>